<dbReference type="EMBL" id="KZ150065">
    <property type="protein sequence ID" value="PZC74146.1"/>
    <property type="molecule type" value="Genomic_DNA"/>
</dbReference>
<evidence type="ECO:0000256" key="3">
    <source>
        <dbReference type="ARBA" id="ARBA00022737"/>
    </source>
</evidence>
<dbReference type="GO" id="GO:0005213">
    <property type="term" value="F:structural constituent of egg chorion"/>
    <property type="evidence" value="ECO:0007669"/>
    <property type="project" value="InterPro"/>
</dbReference>
<dbReference type="Pfam" id="PF01723">
    <property type="entry name" value="Chorion_1"/>
    <property type="match status" value="1"/>
</dbReference>
<dbReference type="GO" id="GO:0007304">
    <property type="term" value="P:chorion-containing eggshell formation"/>
    <property type="evidence" value="ECO:0007669"/>
    <property type="project" value="InterPro"/>
</dbReference>
<evidence type="ECO:0000313" key="6">
    <source>
        <dbReference type="EMBL" id="PZC74146.1"/>
    </source>
</evidence>
<comment type="function">
    <text evidence="1">This protein is one of many from the eggshell of the gypsy moth.</text>
</comment>
<gene>
    <name evidence="6" type="primary">HaOG208218</name>
    <name evidence="6" type="ORF">B5X24_HaOG208218</name>
</gene>
<name>A0A2W1BMP6_HELAM</name>
<keyword evidence="7" id="KW-1185">Reference proteome</keyword>
<evidence type="ECO:0000313" key="7">
    <source>
        <dbReference type="Proteomes" id="UP000249218"/>
    </source>
</evidence>
<evidence type="ECO:0000256" key="2">
    <source>
        <dbReference type="ARBA" id="ARBA00005906"/>
    </source>
</evidence>
<dbReference type="GO" id="GO:0042600">
    <property type="term" value="C:egg chorion"/>
    <property type="evidence" value="ECO:0007669"/>
    <property type="project" value="InterPro"/>
</dbReference>
<evidence type="ECO:0000256" key="5">
    <source>
        <dbReference type="SAM" id="SignalP"/>
    </source>
</evidence>
<evidence type="ECO:0008006" key="8">
    <source>
        <dbReference type="Google" id="ProtNLM"/>
    </source>
</evidence>
<evidence type="ECO:0000256" key="4">
    <source>
        <dbReference type="RuleBase" id="RU004378"/>
    </source>
</evidence>
<reference evidence="6 7" key="1">
    <citation type="journal article" date="2017" name="BMC Biol.">
        <title>Genomic innovations, transcriptional plasticity and gene loss underlying the evolution and divergence of two highly polyphagous and invasive Helicoverpa pest species.</title>
        <authorList>
            <person name="Pearce S.L."/>
            <person name="Clarke D.F."/>
            <person name="East P.D."/>
            <person name="Elfekih S."/>
            <person name="Gordon K.H."/>
            <person name="Jermiin L.S."/>
            <person name="McGaughran A."/>
            <person name="Oakeshott J.G."/>
            <person name="Papanikolaou A."/>
            <person name="Perera O.P."/>
            <person name="Rane R.V."/>
            <person name="Richards S."/>
            <person name="Tay W.T."/>
            <person name="Walsh T.K."/>
            <person name="Anderson A."/>
            <person name="Anderson C.J."/>
            <person name="Asgari S."/>
            <person name="Board P.G."/>
            <person name="Bretschneider A."/>
            <person name="Campbell P.M."/>
            <person name="Chertemps T."/>
            <person name="Christeller J.T."/>
            <person name="Coppin C.W."/>
            <person name="Downes S.J."/>
            <person name="Duan G."/>
            <person name="Farnsworth C.A."/>
            <person name="Good R.T."/>
            <person name="Han L.B."/>
            <person name="Han Y.C."/>
            <person name="Hatje K."/>
            <person name="Horne I."/>
            <person name="Huang Y.P."/>
            <person name="Hughes D.S."/>
            <person name="Jacquin-Joly E."/>
            <person name="James W."/>
            <person name="Jhangiani S."/>
            <person name="Kollmar M."/>
            <person name="Kuwar S.S."/>
            <person name="Li S."/>
            <person name="Liu N.Y."/>
            <person name="Maibeche M.T."/>
            <person name="Miller J.R."/>
            <person name="Montagne N."/>
            <person name="Perry T."/>
            <person name="Qu J."/>
            <person name="Song S.V."/>
            <person name="Sutton G.G."/>
            <person name="Vogel H."/>
            <person name="Walenz B.P."/>
            <person name="Xu W."/>
            <person name="Zhang H.J."/>
            <person name="Zou Z."/>
            <person name="Batterham P."/>
            <person name="Edwards O.R."/>
            <person name="Feyereisen R."/>
            <person name="Gibbs R.A."/>
            <person name="Heckel D.G."/>
            <person name="McGrath A."/>
            <person name="Robin C."/>
            <person name="Scherer S.E."/>
            <person name="Worley K.C."/>
            <person name="Wu Y.D."/>
        </authorList>
    </citation>
    <scope>NUCLEOTIDE SEQUENCE [LARGE SCALE GENOMIC DNA]</scope>
    <source>
        <strain evidence="6">Harm_GR_Male_#8</strain>
        <tissue evidence="6">Whole organism</tissue>
    </source>
</reference>
<dbReference type="OrthoDB" id="6930117at2759"/>
<feature type="signal peptide" evidence="5">
    <location>
        <begin position="1"/>
        <end position="21"/>
    </location>
</feature>
<comment type="similarity">
    <text evidence="2 4">Belongs to the chorion protein family.</text>
</comment>
<evidence type="ECO:0000256" key="1">
    <source>
        <dbReference type="ARBA" id="ARBA00002085"/>
    </source>
</evidence>
<dbReference type="AlphaFoldDB" id="A0A2W1BMP6"/>
<sequence>MAAKAFFVLCASALMVQTISGQCIGVGNNIAGTTLADELALAGNRLPCGSTPAGLSGYPGSYGLAANSFVPSSGGGFAVTSYSPIAPTGITVVSENAIEGALTVNGELPFLGAVAVDGALPTAGAGGINYGCGSGSVAIVSEVAPAGPYAPVAPAAGLAPGRIGYGPGLAGPGLAGPGLGAPGLGLAGPGLGYNGLAGPGCGFNGVY</sequence>
<protein>
    <recommendedName>
        <fullName evidence="8">Chorion early B</fullName>
    </recommendedName>
</protein>
<keyword evidence="3" id="KW-0677">Repeat</keyword>
<proteinExistence type="inferred from homology"/>
<dbReference type="Proteomes" id="UP000249218">
    <property type="component" value="Unassembled WGS sequence"/>
</dbReference>
<feature type="chain" id="PRO_5015878433" description="Chorion early B" evidence="5">
    <location>
        <begin position="22"/>
        <end position="207"/>
    </location>
</feature>
<dbReference type="InterPro" id="IPR002635">
    <property type="entry name" value="Chorion"/>
</dbReference>
<organism evidence="6 7">
    <name type="scientific">Helicoverpa armigera</name>
    <name type="common">Cotton bollworm</name>
    <name type="synonym">Heliothis armigera</name>
    <dbReference type="NCBI Taxonomy" id="29058"/>
    <lineage>
        <taxon>Eukaryota</taxon>
        <taxon>Metazoa</taxon>
        <taxon>Ecdysozoa</taxon>
        <taxon>Arthropoda</taxon>
        <taxon>Hexapoda</taxon>
        <taxon>Insecta</taxon>
        <taxon>Pterygota</taxon>
        <taxon>Neoptera</taxon>
        <taxon>Endopterygota</taxon>
        <taxon>Lepidoptera</taxon>
        <taxon>Glossata</taxon>
        <taxon>Ditrysia</taxon>
        <taxon>Noctuoidea</taxon>
        <taxon>Noctuidae</taxon>
        <taxon>Heliothinae</taxon>
        <taxon>Helicoverpa</taxon>
    </lineage>
</organism>
<keyword evidence="5" id="KW-0732">Signal</keyword>
<accession>A0A2W1BMP6</accession>